<name>A0A183FR54_HELPZ</name>
<sequence length="91" mass="9925">MALAEHDPKEYGVEDLVLLSTIDLPSIVGNLKLRDCGDGAAELAQNLHNWNLLPTADDRPTEKSRHRDASLRYSKAAKSRVGGGESGLRRS</sequence>
<keyword evidence="3" id="KW-1185">Reference proteome</keyword>
<accession>A0A183FR54</accession>
<gene>
    <name evidence="2" type="ORF">HPBE_LOCUS10283</name>
</gene>
<reference evidence="4" key="2">
    <citation type="submission" date="2019-09" db="UniProtKB">
        <authorList>
            <consortium name="WormBaseParasite"/>
        </authorList>
    </citation>
    <scope>IDENTIFICATION</scope>
</reference>
<feature type="compositionally biased region" description="Gly residues" evidence="1">
    <location>
        <begin position="81"/>
        <end position="91"/>
    </location>
</feature>
<proteinExistence type="predicted"/>
<evidence type="ECO:0000313" key="3">
    <source>
        <dbReference type="Proteomes" id="UP000050761"/>
    </source>
</evidence>
<evidence type="ECO:0000313" key="4">
    <source>
        <dbReference type="WBParaSite" id="HPBE_0001028201-mRNA-1"/>
    </source>
</evidence>
<protein>
    <submittedName>
        <fullName evidence="2 4">Uncharacterized protein</fullName>
    </submittedName>
</protein>
<dbReference type="EMBL" id="UZAH01026711">
    <property type="protein sequence ID" value="VDO84466.1"/>
    <property type="molecule type" value="Genomic_DNA"/>
</dbReference>
<evidence type="ECO:0000313" key="2">
    <source>
        <dbReference type="EMBL" id="VDO84466.1"/>
    </source>
</evidence>
<dbReference type="Proteomes" id="UP000050761">
    <property type="component" value="Unassembled WGS sequence"/>
</dbReference>
<feature type="region of interest" description="Disordered" evidence="1">
    <location>
        <begin position="53"/>
        <end position="91"/>
    </location>
</feature>
<dbReference type="AlphaFoldDB" id="A0A183FR54"/>
<evidence type="ECO:0000256" key="1">
    <source>
        <dbReference type="SAM" id="MobiDB-lite"/>
    </source>
</evidence>
<dbReference type="WBParaSite" id="HPBE_0001028201-mRNA-1">
    <property type="protein sequence ID" value="HPBE_0001028201-mRNA-1"/>
    <property type="gene ID" value="HPBE_0001028201"/>
</dbReference>
<reference evidence="2 3" key="1">
    <citation type="submission" date="2018-11" db="EMBL/GenBank/DDBJ databases">
        <authorList>
            <consortium name="Pathogen Informatics"/>
        </authorList>
    </citation>
    <scope>NUCLEOTIDE SEQUENCE [LARGE SCALE GENOMIC DNA]</scope>
</reference>
<organism evidence="3 4">
    <name type="scientific">Heligmosomoides polygyrus</name>
    <name type="common">Parasitic roundworm</name>
    <dbReference type="NCBI Taxonomy" id="6339"/>
    <lineage>
        <taxon>Eukaryota</taxon>
        <taxon>Metazoa</taxon>
        <taxon>Ecdysozoa</taxon>
        <taxon>Nematoda</taxon>
        <taxon>Chromadorea</taxon>
        <taxon>Rhabditida</taxon>
        <taxon>Rhabditina</taxon>
        <taxon>Rhabditomorpha</taxon>
        <taxon>Strongyloidea</taxon>
        <taxon>Heligmosomidae</taxon>
        <taxon>Heligmosomoides</taxon>
    </lineage>
</organism>
<dbReference type="OrthoDB" id="5871231at2759"/>
<feature type="compositionally biased region" description="Basic and acidic residues" evidence="1">
    <location>
        <begin position="56"/>
        <end position="70"/>
    </location>
</feature>
<accession>A0A3P7Y9N6</accession>